<accession>A0A8B6FC76</accession>
<reference evidence="2" key="1">
    <citation type="submission" date="2018-11" db="EMBL/GenBank/DDBJ databases">
        <authorList>
            <person name="Alioto T."/>
            <person name="Alioto T."/>
        </authorList>
    </citation>
    <scope>NUCLEOTIDE SEQUENCE</scope>
</reference>
<dbReference type="Pfam" id="PF00385">
    <property type="entry name" value="Chromo"/>
    <property type="match status" value="1"/>
</dbReference>
<proteinExistence type="predicted"/>
<organism evidence="2 3">
    <name type="scientific">Mytilus galloprovincialis</name>
    <name type="common">Mediterranean mussel</name>
    <dbReference type="NCBI Taxonomy" id="29158"/>
    <lineage>
        <taxon>Eukaryota</taxon>
        <taxon>Metazoa</taxon>
        <taxon>Spiralia</taxon>
        <taxon>Lophotrochozoa</taxon>
        <taxon>Mollusca</taxon>
        <taxon>Bivalvia</taxon>
        <taxon>Autobranchia</taxon>
        <taxon>Pteriomorphia</taxon>
        <taxon>Mytilida</taxon>
        <taxon>Mytiloidea</taxon>
        <taxon>Mytilidae</taxon>
        <taxon>Mytilinae</taxon>
        <taxon>Mytilus</taxon>
    </lineage>
</organism>
<comment type="caution">
    <text evidence="2">The sequence shown here is derived from an EMBL/GenBank/DDBJ whole genome shotgun (WGS) entry which is preliminary data.</text>
</comment>
<dbReference type="OrthoDB" id="5955232at2759"/>
<gene>
    <name evidence="2" type="ORF">MGAL_10B033143</name>
</gene>
<feature type="domain" description="Chromo" evidence="1">
    <location>
        <begin position="172"/>
        <end position="199"/>
    </location>
</feature>
<protein>
    <recommendedName>
        <fullName evidence="1">Chromo domain-containing protein</fullName>
    </recommendedName>
</protein>
<evidence type="ECO:0000313" key="2">
    <source>
        <dbReference type="EMBL" id="VDI47870.1"/>
    </source>
</evidence>
<evidence type="ECO:0000313" key="3">
    <source>
        <dbReference type="Proteomes" id="UP000596742"/>
    </source>
</evidence>
<sequence>MATTMTGFTMKFLKHTDVLTYRCNVSVMGRTDSYSLENGCYYNVDTDLNDRDAPIKTRLEDCYKRYSLLNFCTRHSLYTNEFIKINKDTDDAILMLIPHLKEAFIQKAYDHHCEVKGCGTVLIFDADQKLTRKKCASLHGSKVMKVGNSDFSLVVKTGCLNTPIQTSSTFGLIKWQRYKEEENTWEPSDSIPNILINKFGRCDISGDVIRSKIINGTRMIEVKWNLDNDKKSRENTWVSSSSVDLIDERDGIENPICNTSKGKKRFHARTAGILVGGFPCGHVTMADEIFGTESLTQVTGHVSQNIENFPCFPDINCLVYDDACHLKKFVNKRYPNERISSLKLKCDRVHFKNHVDEWCLENCDPNKEILLENVNTETMEQLFSWLSSFSYMDIMAVIGFNACTYSS</sequence>
<dbReference type="AlphaFoldDB" id="A0A8B6FC76"/>
<evidence type="ECO:0000259" key="1">
    <source>
        <dbReference type="Pfam" id="PF00385"/>
    </source>
</evidence>
<dbReference type="EMBL" id="UYJE01006661">
    <property type="protein sequence ID" value="VDI47870.1"/>
    <property type="molecule type" value="Genomic_DNA"/>
</dbReference>
<dbReference type="InterPro" id="IPR016197">
    <property type="entry name" value="Chromo-like_dom_sf"/>
</dbReference>
<dbReference type="Gene3D" id="2.40.50.40">
    <property type="match status" value="1"/>
</dbReference>
<dbReference type="InterPro" id="IPR023780">
    <property type="entry name" value="Chromo_domain"/>
</dbReference>
<name>A0A8B6FC76_MYTGA</name>
<keyword evidence="3" id="KW-1185">Reference proteome</keyword>
<dbReference type="SUPFAM" id="SSF54160">
    <property type="entry name" value="Chromo domain-like"/>
    <property type="match status" value="1"/>
</dbReference>
<dbReference type="Proteomes" id="UP000596742">
    <property type="component" value="Unassembled WGS sequence"/>
</dbReference>